<gene>
    <name evidence="2" type="ORF">BJ322DRAFT_1025842</name>
</gene>
<evidence type="ECO:0000256" key="1">
    <source>
        <dbReference type="SAM" id="MobiDB-lite"/>
    </source>
</evidence>
<protein>
    <submittedName>
        <fullName evidence="2">Uncharacterized protein</fullName>
    </submittedName>
</protein>
<feature type="non-terminal residue" evidence="2">
    <location>
        <position position="1"/>
    </location>
</feature>
<sequence length="304" mass="32843">MFVAIAKIALAISVKNRLAVIPEVSPLSLWWVGALCGAALEIGSPANVTWRRPKQEDASRAPAPNDEEIESESEEPHPEEPAAKSRARKVTPNTITDPPELLAGADDEDGPPPGTRERVPRKAKADALNSRKPTDTAMAPEKPVPKVGPPKGGHAKGKGIRERKSNEIEEESDARGVSKAKKFMGQPVDLTHRIWASGVGPKTVPPLALAFGLSKIHKRKRDALNIPLKSTKASNRPPAQAFTPPRNDSGNRTGSRRNVCLPWALVSSTGRQANRLEVLQRRSNSTGFLPVGSHREPFSMTPLT</sequence>
<comment type="caution">
    <text evidence="2">The sequence shown here is derived from an EMBL/GenBank/DDBJ whole genome shotgun (WGS) entry which is preliminary data.</text>
</comment>
<dbReference type="EMBL" id="WIUZ02000052">
    <property type="protein sequence ID" value="KAF9777291.1"/>
    <property type="molecule type" value="Genomic_DNA"/>
</dbReference>
<feature type="compositionally biased region" description="Basic and acidic residues" evidence="1">
    <location>
        <begin position="115"/>
        <end position="125"/>
    </location>
</feature>
<accession>A0A9P6H1T1</accession>
<reference evidence="2" key="1">
    <citation type="journal article" date="2020" name="Nat. Commun.">
        <title>Large-scale genome sequencing of mycorrhizal fungi provides insights into the early evolution of symbiotic traits.</title>
        <authorList>
            <person name="Miyauchi S."/>
            <person name="Kiss E."/>
            <person name="Kuo A."/>
            <person name="Drula E."/>
            <person name="Kohler A."/>
            <person name="Sanchez-Garcia M."/>
            <person name="Morin E."/>
            <person name="Andreopoulos B."/>
            <person name="Barry K.W."/>
            <person name="Bonito G."/>
            <person name="Buee M."/>
            <person name="Carver A."/>
            <person name="Chen C."/>
            <person name="Cichocki N."/>
            <person name="Clum A."/>
            <person name="Culley D."/>
            <person name="Crous P.W."/>
            <person name="Fauchery L."/>
            <person name="Girlanda M."/>
            <person name="Hayes R.D."/>
            <person name="Keri Z."/>
            <person name="LaButti K."/>
            <person name="Lipzen A."/>
            <person name="Lombard V."/>
            <person name="Magnuson J."/>
            <person name="Maillard F."/>
            <person name="Murat C."/>
            <person name="Nolan M."/>
            <person name="Ohm R.A."/>
            <person name="Pangilinan J."/>
            <person name="Pereira M.F."/>
            <person name="Perotto S."/>
            <person name="Peter M."/>
            <person name="Pfister S."/>
            <person name="Riley R."/>
            <person name="Sitrit Y."/>
            <person name="Stielow J.B."/>
            <person name="Szollosi G."/>
            <person name="Zifcakova L."/>
            <person name="Stursova M."/>
            <person name="Spatafora J.W."/>
            <person name="Tedersoo L."/>
            <person name="Vaario L.M."/>
            <person name="Yamada A."/>
            <person name="Yan M."/>
            <person name="Wang P."/>
            <person name="Xu J."/>
            <person name="Bruns T."/>
            <person name="Baldrian P."/>
            <person name="Vilgalys R."/>
            <person name="Dunand C."/>
            <person name="Henrissat B."/>
            <person name="Grigoriev I.V."/>
            <person name="Hibbett D."/>
            <person name="Nagy L.G."/>
            <person name="Martin F.M."/>
        </authorList>
    </citation>
    <scope>NUCLEOTIDE SEQUENCE</scope>
    <source>
        <strain evidence="2">UH-Tt-Lm1</strain>
    </source>
</reference>
<evidence type="ECO:0000313" key="3">
    <source>
        <dbReference type="Proteomes" id="UP000736335"/>
    </source>
</evidence>
<organism evidence="2 3">
    <name type="scientific">Thelephora terrestris</name>
    <dbReference type="NCBI Taxonomy" id="56493"/>
    <lineage>
        <taxon>Eukaryota</taxon>
        <taxon>Fungi</taxon>
        <taxon>Dikarya</taxon>
        <taxon>Basidiomycota</taxon>
        <taxon>Agaricomycotina</taxon>
        <taxon>Agaricomycetes</taxon>
        <taxon>Thelephorales</taxon>
        <taxon>Thelephoraceae</taxon>
        <taxon>Thelephora</taxon>
    </lineage>
</organism>
<feature type="region of interest" description="Disordered" evidence="1">
    <location>
        <begin position="230"/>
        <end position="255"/>
    </location>
</feature>
<dbReference type="Proteomes" id="UP000736335">
    <property type="component" value="Unassembled WGS sequence"/>
</dbReference>
<name>A0A9P6H1T1_9AGAM</name>
<feature type="region of interest" description="Disordered" evidence="1">
    <location>
        <begin position="51"/>
        <end position="179"/>
    </location>
</feature>
<evidence type="ECO:0000313" key="2">
    <source>
        <dbReference type="EMBL" id="KAF9777291.1"/>
    </source>
</evidence>
<keyword evidence="3" id="KW-1185">Reference proteome</keyword>
<reference evidence="2" key="2">
    <citation type="submission" date="2020-11" db="EMBL/GenBank/DDBJ databases">
        <authorList>
            <consortium name="DOE Joint Genome Institute"/>
            <person name="Kuo A."/>
            <person name="Miyauchi S."/>
            <person name="Kiss E."/>
            <person name="Drula E."/>
            <person name="Kohler A."/>
            <person name="Sanchez-Garcia M."/>
            <person name="Andreopoulos B."/>
            <person name="Barry K.W."/>
            <person name="Bonito G."/>
            <person name="Buee M."/>
            <person name="Carver A."/>
            <person name="Chen C."/>
            <person name="Cichocki N."/>
            <person name="Clum A."/>
            <person name="Culley D."/>
            <person name="Crous P.W."/>
            <person name="Fauchery L."/>
            <person name="Girlanda M."/>
            <person name="Hayes R."/>
            <person name="Keri Z."/>
            <person name="Labutti K."/>
            <person name="Lipzen A."/>
            <person name="Lombard V."/>
            <person name="Magnuson J."/>
            <person name="Maillard F."/>
            <person name="Morin E."/>
            <person name="Murat C."/>
            <person name="Nolan M."/>
            <person name="Ohm R."/>
            <person name="Pangilinan J."/>
            <person name="Pereira M."/>
            <person name="Perotto S."/>
            <person name="Peter M."/>
            <person name="Riley R."/>
            <person name="Sitrit Y."/>
            <person name="Stielow B."/>
            <person name="Szollosi G."/>
            <person name="Zifcakova L."/>
            <person name="Stursova M."/>
            <person name="Spatafora J.W."/>
            <person name="Tedersoo L."/>
            <person name="Vaario L.-M."/>
            <person name="Yamada A."/>
            <person name="Yan M."/>
            <person name="Wang P."/>
            <person name="Xu J."/>
            <person name="Bruns T."/>
            <person name="Baldrian P."/>
            <person name="Vilgalys R."/>
            <person name="Henrissat B."/>
            <person name="Grigoriev I.V."/>
            <person name="Hibbett D."/>
            <person name="Nagy L.G."/>
            <person name="Martin F.M."/>
        </authorList>
    </citation>
    <scope>NUCLEOTIDE SEQUENCE</scope>
    <source>
        <strain evidence="2">UH-Tt-Lm1</strain>
    </source>
</reference>
<proteinExistence type="predicted"/>
<feature type="compositionally biased region" description="Basic and acidic residues" evidence="1">
    <location>
        <begin position="74"/>
        <end position="83"/>
    </location>
</feature>
<dbReference type="AlphaFoldDB" id="A0A9P6H1T1"/>